<feature type="region of interest" description="Disordered" evidence="1">
    <location>
        <begin position="890"/>
        <end position="961"/>
    </location>
</feature>
<comment type="caution">
    <text evidence="2">The sequence shown here is derived from an EMBL/GenBank/DDBJ whole genome shotgun (WGS) entry which is preliminary data.</text>
</comment>
<dbReference type="AlphaFoldDB" id="A0AAN7BXB0"/>
<feature type="compositionally biased region" description="Pro residues" evidence="1">
    <location>
        <begin position="951"/>
        <end position="961"/>
    </location>
</feature>
<protein>
    <submittedName>
        <fullName evidence="2">Uncharacterized protein</fullName>
    </submittedName>
</protein>
<dbReference type="EMBL" id="MU865293">
    <property type="protein sequence ID" value="KAK4231351.1"/>
    <property type="molecule type" value="Genomic_DNA"/>
</dbReference>
<evidence type="ECO:0000313" key="2">
    <source>
        <dbReference type="EMBL" id="KAK4231351.1"/>
    </source>
</evidence>
<feature type="region of interest" description="Disordered" evidence="1">
    <location>
        <begin position="821"/>
        <end position="840"/>
    </location>
</feature>
<keyword evidence="3" id="KW-1185">Reference proteome</keyword>
<reference evidence="2" key="1">
    <citation type="journal article" date="2023" name="Mol. Phylogenet. Evol.">
        <title>Genome-scale phylogeny and comparative genomics of the fungal order Sordariales.</title>
        <authorList>
            <person name="Hensen N."/>
            <person name="Bonometti L."/>
            <person name="Westerberg I."/>
            <person name="Brannstrom I.O."/>
            <person name="Guillou S."/>
            <person name="Cros-Aarteil S."/>
            <person name="Calhoun S."/>
            <person name="Haridas S."/>
            <person name="Kuo A."/>
            <person name="Mondo S."/>
            <person name="Pangilinan J."/>
            <person name="Riley R."/>
            <person name="LaButti K."/>
            <person name="Andreopoulos B."/>
            <person name="Lipzen A."/>
            <person name="Chen C."/>
            <person name="Yan M."/>
            <person name="Daum C."/>
            <person name="Ng V."/>
            <person name="Clum A."/>
            <person name="Steindorff A."/>
            <person name="Ohm R.A."/>
            <person name="Martin F."/>
            <person name="Silar P."/>
            <person name="Natvig D.O."/>
            <person name="Lalanne C."/>
            <person name="Gautier V."/>
            <person name="Ament-Velasquez S.L."/>
            <person name="Kruys A."/>
            <person name="Hutchinson M.I."/>
            <person name="Powell A.J."/>
            <person name="Barry K."/>
            <person name="Miller A.N."/>
            <person name="Grigoriev I.V."/>
            <person name="Debuchy R."/>
            <person name="Gladieux P."/>
            <person name="Hiltunen Thoren M."/>
            <person name="Johannesson H."/>
        </authorList>
    </citation>
    <scope>NUCLEOTIDE SEQUENCE</scope>
    <source>
        <strain evidence="2">CBS 990.96</strain>
    </source>
</reference>
<evidence type="ECO:0000313" key="3">
    <source>
        <dbReference type="Proteomes" id="UP001301958"/>
    </source>
</evidence>
<reference evidence="2" key="2">
    <citation type="submission" date="2023-05" db="EMBL/GenBank/DDBJ databases">
        <authorList>
            <consortium name="Lawrence Berkeley National Laboratory"/>
            <person name="Steindorff A."/>
            <person name="Hensen N."/>
            <person name="Bonometti L."/>
            <person name="Westerberg I."/>
            <person name="Brannstrom I.O."/>
            <person name="Guillou S."/>
            <person name="Cros-Aarteil S."/>
            <person name="Calhoun S."/>
            <person name="Haridas S."/>
            <person name="Kuo A."/>
            <person name="Mondo S."/>
            <person name="Pangilinan J."/>
            <person name="Riley R."/>
            <person name="Labutti K."/>
            <person name="Andreopoulos B."/>
            <person name="Lipzen A."/>
            <person name="Chen C."/>
            <person name="Yanf M."/>
            <person name="Daum C."/>
            <person name="Ng V."/>
            <person name="Clum A."/>
            <person name="Ohm R."/>
            <person name="Martin F."/>
            <person name="Silar P."/>
            <person name="Natvig D."/>
            <person name="Lalanne C."/>
            <person name="Gautier V."/>
            <person name="Ament-Velasquez S.L."/>
            <person name="Kruys A."/>
            <person name="Hutchinson M.I."/>
            <person name="Powell A.J."/>
            <person name="Barry K."/>
            <person name="Miller A.N."/>
            <person name="Grigoriev I.V."/>
            <person name="Debuchy R."/>
            <person name="Gladieux P."/>
            <person name="Thoren M.H."/>
            <person name="Johannesson H."/>
        </authorList>
    </citation>
    <scope>NUCLEOTIDE SEQUENCE</scope>
    <source>
        <strain evidence="2">CBS 990.96</strain>
    </source>
</reference>
<gene>
    <name evidence="2" type="ORF">QBC38DRAFT_466550</name>
</gene>
<evidence type="ECO:0000256" key="1">
    <source>
        <dbReference type="SAM" id="MobiDB-lite"/>
    </source>
</evidence>
<proteinExistence type="predicted"/>
<organism evidence="2 3">
    <name type="scientific">Podospora fimiseda</name>
    <dbReference type="NCBI Taxonomy" id="252190"/>
    <lineage>
        <taxon>Eukaryota</taxon>
        <taxon>Fungi</taxon>
        <taxon>Dikarya</taxon>
        <taxon>Ascomycota</taxon>
        <taxon>Pezizomycotina</taxon>
        <taxon>Sordariomycetes</taxon>
        <taxon>Sordariomycetidae</taxon>
        <taxon>Sordariales</taxon>
        <taxon>Podosporaceae</taxon>
        <taxon>Podospora</taxon>
    </lineage>
</organism>
<sequence>MGPVGMPAWSRLVSQEAKANPFLSPSNDDIVAIVNHACYTKNAYDVIAATRYVLEAYETNVAPNNDDAKWLNATAELCRACQELGRVDDATDILARVVKCGPISQGQYAAHNPVPILETLISQAGSHEYDKEVYNEKLDRACQLYMTKYDVVAPDPGLYKVGAKLLEMADTANVIWRRSYRYLFQRCNNLAIAAGDASHELTAWFITKLSEAMSYTSAIETFLWSYQRVPQSFESLTRIGVIIVQCVENAGNHRADHVLKGLCKLRAECHSTRTFLLNSQWIIRLLEAHWVRYANFEQIEDLFRHLGPEEELGSVVVDPESIFRIMAELALEADDETKARSYFETAIDQGLIRESNVRMLGVFAKYHAKKGKWEEVRKCFETMKVDETDPRYSWIYGHAFVPVLKTFAASHTVHETDDFLRVYVAEFKVPLNSYLVTLMAKEYAKLRDVDAIVSWLDHCAHAGFKVDAAFSNAILVNIRRQWNMPFRELRTLFRKLRELSPDFIDKHTEQVMAKAAITASRHGGSAAVGRLMSLRLTQHIVFPHVPVHLGKMTNRLLIEDMRAHIVCGRPKSAWLLYNKATVDNRLPYNEYVLRLALKALLQMDNHSPTRASALVRRLQSQGYEVTNAVNYLLAVQISDLKFHHGEAALPAVRAMLEKFQKNGLTLTHESIMLAAFTCLKKNQPKAAVEYALQAAKVKGEEPCYSLRNFKVLCLAAAQLGNIKLLTEVVQKGMDAVYRDQKHMSYTLKEARLMLRQVLWGGPVVKPWERSEGHALINHALRFLKKERKQLSEDQKRFDREALEIMRQAALDAGEQPVDFGDIPWLGGGKTRGAPRTGDEEEEMAGVEEGLEELLASEESRELRLAYELDEKDKDFMGLLAAQLGEDEYDPMPGAPGVGNGSERGLGLPNKSDEKDFMGLFSAQLGEDDGDPLPSAPDVVDEPDTALDTAPAVPPPAAVEVY</sequence>
<dbReference type="Proteomes" id="UP001301958">
    <property type="component" value="Unassembled WGS sequence"/>
</dbReference>
<accession>A0AAN7BXB0</accession>
<dbReference type="Gene3D" id="1.25.40.10">
    <property type="entry name" value="Tetratricopeptide repeat domain"/>
    <property type="match status" value="1"/>
</dbReference>
<name>A0AAN7BXB0_9PEZI</name>
<dbReference type="InterPro" id="IPR011990">
    <property type="entry name" value="TPR-like_helical_dom_sf"/>
</dbReference>